<feature type="non-terminal residue" evidence="2">
    <location>
        <position position="127"/>
    </location>
</feature>
<dbReference type="PANTHER" id="PTHR24148">
    <property type="entry name" value="ANKYRIN REPEAT DOMAIN-CONTAINING PROTEIN 39 HOMOLOG-RELATED"/>
    <property type="match status" value="1"/>
</dbReference>
<dbReference type="AlphaFoldDB" id="A0A9P4TXK7"/>
<dbReference type="EMBL" id="MU007044">
    <property type="protein sequence ID" value="KAF2429725.1"/>
    <property type="molecule type" value="Genomic_DNA"/>
</dbReference>
<dbReference type="PANTHER" id="PTHR24148:SF73">
    <property type="entry name" value="HET DOMAIN PROTEIN (AFU_ORTHOLOGUE AFUA_8G01020)"/>
    <property type="match status" value="1"/>
</dbReference>
<keyword evidence="3" id="KW-1185">Reference proteome</keyword>
<reference evidence="2" key="1">
    <citation type="journal article" date="2020" name="Stud. Mycol.">
        <title>101 Dothideomycetes genomes: a test case for predicting lifestyles and emergence of pathogens.</title>
        <authorList>
            <person name="Haridas S."/>
            <person name="Albert R."/>
            <person name="Binder M."/>
            <person name="Bloem J."/>
            <person name="Labutti K."/>
            <person name="Salamov A."/>
            <person name="Andreopoulos B."/>
            <person name="Baker S."/>
            <person name="Barry K."/>
            <person name="Bills G."/>
            <person name="Bluhm B."/>
            <person name="Cannon C."/>
            <person name="Castanera R."/>
            <person name="Culley D."/>
            <person name="Daum C."/>
            <person name="Ezra D."/>
            <person name="Gonzalez J."/>
            <person name="Henrissat B."/>
            <person name="Kuo A."/>
            <person name="Liang C."/>
            <person name="Lipzen A."/>
            <person name="Lutzoni F."/>
            <person name="Magnuson J."/>
            <person name="Mondo S."/>
            <person name="Nolan M."/>
            <person name="Ohm R."/>
            <person name="Pangilinan J."/>
            <person name="Park H.-J."/>
            <person name="Ramirez L."/>
            <person name="Alfaro M."/>
            <person name="Sun H."/>
            <person name="Tritt A."/>
            <person name="Yoshinaga Y."/>
            <person name="Zwiers L.-H."/>
            <person name="Turgeon B."/>
            <person name="Goodwin S."/>
            <person name="Spatafora J."/>
            <person name="Crous P."/>
            <person name="Grigoriev I."/>
        </authorList>
    </citation>
    <scope>NUCLEOTIDE SEQUENCE</scope>
    <source>
        <strain evidence="2">CBS 130266</strain>
    </source>
</reference>
<name>A0A9P4TXK7_9PEZI</name>
<dbReference type="OrthoDB" id="5386682at2759"/>
<dbReference type="InterPro" id="IPR052895">
    <property type="entry name" value="HetReg/Transcr_Mod"/>
</dbReference>
<dbReference type="Proteomes" id="UP000800235">
    <property type="component" value="Unassembled WGS sequence"/>
</dbReference>
<proteinExistence type="predicted"/>
<protein>
    <recommendedName>
        <fullName evidence="1">Heterokaryon incompatibility domain-containing protein</fullName>
    </recommendedName>
</protein>
<sequence length="127" mass="15114">YTYNPLENEQEIRLLSVRYSKEKSLHIQPQFSLITTTLDSKINYETVSYVWGSERRDRRLNFIDGSYLMINENLFEALPSLSWHCSTAYLWIDQICIDQTNVLERNHQVKAMGDIYRRGKRVFIFLG</sequence>
<evidence type="ECO:0000313" key="2">
    <source>
        <dbReference type="EMBL" id="KAF2429725.1"/>
    </source>
</evidence>
<comment type="caution">
    <text evidence="2">The sequence shown here is derived from an EMBL/GenBank/DDBJ whole genome shotgun (WGS) entry which is preliminary data.</text>
</comment>
<gene>
    <name evidence="2" type="ORF">EJ08DRAFT_564945</name>
</gene>
<dbReference type="InterPro" id="IPR010730">
    <property type="entry name" value="HET"/>
</dbReference>
<organism evidence="2 3">
    <name type="scientific">Tothia fuscella</name>
    <dbReference type="NCBI Taxonomy" id="1048955"/>
    <lineage>
        <taxon>Eukaryota</taxon>
        <taxon>Fungi</taxon>
        <taxon>Dikarya</taxon>
        <taxon>Ascomycota</taxon>
        <taxon>Pezizomycotina</taxon>
        <taxon>Dothideomycetes</taxon>
        <taxon>Pleosporomycetidae</taxon>
        <taxon>Venturiales</taxon>
        <taxon>Cylindrosympodiaceae</taxon>
        <taxon>Tothia</taxon>
    </lineage>
</organism>
<evidence type="ECO:0000313" key="3">
    <source>
        <dbReference type="Proteomes" id="UP000800235"/>
    </source>
</evidence>
<feature type="domain" description="Heterokaryon incompatibility" evidence="1">
    <location>
        <begin position="44"/>
        <end position="127"/>
    </location>
</feature>
<dbReference type="Pfam" id="PF06985">
    <property type="entry name" value="HET"/>
    <property type="match status" value="1"/>
</dbReference>
<accession>A0A9P4TXK7</accession>
<feature type="non-terminal residue" evidence="2">
    <location>
        <position position="1"/>
    </location>
</feature>
<evidence type="ECO:0000259" key="1">
    <source>
        <dbReference type="Pfam" id="PF06985"/>
    </source>
</evidence>